<dbReference type="EMBL" id="BIFH01000018">
    <property type="protein sequence ID" value="GCD95822.1"/>
    <property type="molecule type" value="Genomic_DNA"/>
</dbReference>
<evidence type="ECO:0000313" key="2">
    <source>
        <dbReference type="EMBL" id="GCD95822.1"/>
    </source>
</evidence>
<dbReference type="AlphaFoldDB" id="A0A401YMI5"/>
<proteinExistence type="predicted"/>
<feature type="region of interest" description="Disordered" evidence="1">
    <location>
        <begin position="24"/>
        <end position="44"/>
    </location>
</feature>
<protein>
    <recommendedName>
        <fullName evidence="4">DUF1963 domain-containing protein</fullName>
    </recommendedName>
</protein>
<sequence>MTHDRAIRCGNRGRAMSGIAGTVPETVAHPPAKGARPPMNRTTPPRPVDIAALFPELARLARTTTRLHPRPGSPTWHDSSIGGPLLWPADEPWPTCAGEHHFPDPPRALADVRSRREILTAAWRRNRPGTDLLTPREKALLEQGDAGHPPGREPNAMLPVAQLYARDIPALRRPEGTDLLQVLWCPLTHSDGLPAVHLVWRAVADVEGVTTDPPVPADVDHYGSYVPEPCLVHPEAVTEYPAPHELDEDLARRVHAWNDRDHPAAPQGGPNAGRRDVDYQFDLSVAPGWKVGGWGPWSFSDAWPMVCEACAAPMDPLLTVASDEWDGGNRSWIPAEDRDRPADAPSYRAASQPTMVSIGRGDHMQIYICSASFDHPIHQNMQ</sequence>
<feature type="region of interest" description="Disordered" evidence="1">
    <location>
        <begin position="329"/>
        <end position="350"/>
    </location>
</feature>
<organism evidence="2 3">
    <name type="scientific">Embleya hyalina</name>
    <dbReference type="NCBI Taxonomy" id="516124"/>
    <lineage>
        <taxon>Bacteria</taxon>
        <taxon>Bacillati</taxon>
        <taxon>Actinomycetota</taxon>
        <taxon>Actinomycetes</taxon>
        <taxon>Kitasatosporales</taxon>
        <taxon>Streptomycetaceae</taxon>
        <taxon>Embleya</taxon>
    </lineage>
</organism>
<keyword evidence="3" id="KW-1185">Reference proteome</keyword>
<evidence type="ECO:0000313" key="3">
    <source>
        <dbReference type="Proteomes" id="UP000286931"/>
    </source>
</evidence>
<reference evidence="2 3" key="1">
    <citation type="submission" date="2018-12" db="EMBL/GenBank/DDBJ databases">
        <title>Draft genome sequence of Embleya hyalina NBRC 13850T.</title>
        <authorList>
            <person name="Komaki H."/>
            <person name="Hosoyama A."/>
            <person name="Kimura A."/>
            <person name="Ichikawa N."/>
            <person name="Tamura T."/>
        </authorList>
    </citation>
    <scope>NUCLEOTIDE SEQUENCE [LARGE SCALE GENOMIC DNA]</scope>
    <source>
        <strain evidence="2 3">NBRC 13850</strain>
    </source>
</reference>
<accession>A0A401YMI5</accession>
<evidence type="ECO:0000256" key="1">
    <source>
        <dbReference type="SAM" id="MobiDB-lite"/>
    </source>
</evidence>
<dbReference type="Proteomes" id="UP000286931">
    <property type="component" value="Unassembled WGS sequence"/>
</dbReference>
<gene>
    <name evidence="2" type="ORF">EHYA_03505</name>
</gene>
<name>A0A401YMI5_9ACTN</name>
<dbReference type="Gene3D" id="2.30.320.10">
    <property type="entry name" value="YwqG-like"/>
    <property type="match status" value="1"/>
</dbReference>
<comment type="caution">
    <text evidence="2">The sequence shown here is derived from an EMBL/GenBank/DDBJ whole genome shotgun (WGS) entry which is preliminary data.</text>
</comment>
<evidence type="ECO:0008006" key="4">
    <source>
        <dbReference type="Google" id="ProtNLM"/>
    </source>
</evidence>